<dbReference type="KEGG" id="mgl:MGL_0820"/>
<dbReference type="InterPro" id="IPR011598">
    <property type="entry name" value="bHLH_dom"/>
</dbReference>
<protein>
    <recommendedName>
        <fullName evidence="2">BHLH domain-containing protein</fullName>
    </recommendedName>
</protein>
<dbReference type="OrthoDB" id="3360015at2759"/>
<dbReference type="AlphaFoldDB" id="A8PV79"/>
<keyword evidence="4" id="KW-1185">Reference proteome</keyword>
<dbReference type="Gene3D" id="4.10.280.10">
    <property type="entry name" value="Helix-loop-helix DNA-binding domain"/>
    <property type="match status" value="1"/>
</dbReference>
<proteinExistence type="predicted"/>
<dbReference type="Pfam" id="PF00010">
    <property type="entry name" value="HLH"/>
    <property type="match status" value="1"/>
</dbReference>
<organism evidence="3 4">
    <name type="scientific">Malassezia globosa (strain ATCC MYA-4612 / CBS 7966)</name>
    <name type="common">Dandruff-associated fungus</name>
    <dbReference type="NCBI Taxonomy" id="425265"/>
    <lineage>
        <taxon>Eukaryota</taxon>
        <taxon>Fungi</taxon>
        <taxon>Dikarya</taxon>
        <taxon>Basidiomycota</taxon>
        <taxon>Ustilaginomycotina</taxon>
        <taxon>Malasseziomycetes</taxon>
        <taxon>Malasseziales</taxon>
        <taxon>Malasseziaceae</taxon>
        <taxon>Malassezia</taxon>
    </lineage>
</organism>
<sequence>MPKPQVGDAEVVTEPARELRKPEPLASGRRQRHIMSEQRRRNQAREAFQQLSELLAIGRTYGARALGLNSGAGTGVEDEELDDRTDTEEDLLLCCDEEELQRRKRNAQRRARSRAVTGKQTRGKGRGRGGSAGHAGSKSAVLFQVIDLIDWLDGREEHLRRDIEVLEAHLKLLGPQAKRTRLM</sequence>
<evidence type="ECO:0000256" key="1">
    <source>
        <dbReference type="SAM" id="MobiDB-lite"/>
    </source>
</evidence>
<reference evidence="3 4" key="1">
    <citation type="journal article" date="2007" name="Proc. Natl. Acad. Sci. U.S.A.">
        <title>Dandruff-associated Malassezia genomes reveal convergent and divergent virulence traits shared with plant and human fungal pathogens.</title>
        <authorList>
            <person name="Xu J."/>
            <person name="Saunders C.W."/>
            <person name="Hu P."/>
            <person name="Grant R.A."/>
            <person name="Boekhout T."/>
            <person name="Kuramae E.E."/>
            <person name="Kronstad J.W."/>
            <person name="Deangelis Y.M."/>
            <person name="Reeder N.L."/>
            <person name="Johnstone K.R."/>
            <person name="Leland M."/>
            <person name="Fieno A.M."/>
            <person name="Begley W.M."/>
            <person name="Sun Y."/>
            <person name="Lacey M.P."/>
            <person name="Chaudhary T."/>
            <person name="Keough T."/>
            <person name="Chu L."/>
            <person name="Sears R."/>
            <person name="Yuan B."/>
            <person name="Dawson T.L.Jr."/>
        </authorList>
    </citation>
    <scope>NUCLEOTIDE SEQUENCE [LARGE SCALE GENOMIC DNA]</scope>
    <source>
        <strain evidence="4">ATCC MYA-4612 / CBS 7966</strain>
    </source>
</reference>
<feature type="compositionally biased region" description="Basic residues" evidence="1">
    <location>
        <begin position="103"/>
        <end position="113"/>
    </location>
</feature>
<feature type="region of interest" description="Disordered" evidence="1">
    <location>
        <begin position="103"/>
        <end position="135"/>
    </location>
</feature>
<gene>
    <name evidence="3" type="ORF">MGL_0820</name>
</gene>
<feature type="compositionally biased region" description="Acidic residues" evidence="1">
    <location>
        <begin position="76"/>
        <end position="87"/>
    </location>
</feature>
<feature type="region of interest" description="Disordered" evidence="1">
    <location>
        <begin position="67"/>
        <end position="87"/>
    </location>
</feature>
<name>A8PV79_MALGO</name>
<evidence type="ECO:0000259" key="2">
    <source>
        <dbReference type="Pfam" id="PF00010"/>
    </source>
</evidence>
<dbReference type="EMBL" id="AAYY01000003">
    <property type="protein sequence ID" value="EDP44338.1"/>
    <property type="molecule type" value="Genomic_DNA"/>
</dbReference>
<dbReference type="RefSeq" id="XP_001731552.1">
    <property type="nucleotide sequence ID" value="XM_001731500.1"/>
</dbReference>
<feature type="domain" description="BHLH" evidence="2">
    <location>
        <begin position="29"/>
        <end position="56"/>
    </location>
</feature>
<accession>A8PV79</accession>
<dbReference type="GO" id="GO:0046983">
    <property type="term" value="F:protein dimerization activity"/>
    <property type="evidence" value="ECO:0007669"/>
    <property type="project" value="InterPro"/>
</dbReference>
<dbReference type="InParanoid" id="A8PV79"/>
<dbReference type="GeneID" id="5856350"/>
<dbReference type="VEuPathDB" id="FungiDB:MGL_0820"/>
<feature type="region of interest" description="Disordered" evidence="1">
    <location>
        <begin position="1"/>
        <end position="44"/>
    </location>
</feature>
<evidence type="ECO:0000313" key="4">
    <source>
        <dbReference type="Proteomes" id="UP000008837"/>
    </source>
</evidence>
<comment type="caution">
    <text evidence="3">The sequence shown here is derived from an EMBL/GenBank/DDBJ whole genome shotgun (WGS) entry which is preliminary data.</text>
</comment>
<evidence type="ECO:0000313" key="3">
    <source>
        <dbReference type="EMBL" id="EDP44338.1"/>
    </source>
</evidence>
<dbReference type="Proteomes" id="UP000008837">
    <property type="component" value="Unassembled WGS sequence"/>
</dbReference>
<dbReference type="InterPro" id="IPR036638">
    <property type="entry name" value="HLH_DNA-bd_sf"/>
</dbReference>
<feature type="compositionally biased region" description="Basic and acidic residues" evidence="1">
    <location>
        <begin position="34"/>
        <end position="44"/>
    </location>
</feature>
<dbReference type="STRING" id="425265.A8PV79"/>
<dbReference type="SUPFAM" id="SSF47459">
    <property type="entry name" value="HLH, helix-loop-helix DNA-binding domain"/>
    <property type="match status" value="1"/>
</dbReference>